<proteinExistence type="predicted"/>
<name>A0A0E9QIH9_ANGAN</name>
<protein>
    <submittedName>
        <fullName evidence="1">Uncharacterized protein</fullName>
    </submittedName>
</protein>
<accession>A0A0E9QIH9</accession>
<organism evidence="1">
    <name type="scientific">Anguilla anguilla</name>
    <name type="common">European freshwater eel</name>
    <name type="synonym">Muraena anguilla</name>
    <dbReference type="NCBI Taxonomy" id="7936"/>
    <lineage>
        <taxon>Eukaryota</taxon>
        <taxon>Metazoa</taxon>
        <taxon>Chordata</taxon>
        <taxon>Craniata</taxon>
        <taxon>Vertebrata</taxon>
        <taxon>Euteleostomi</taxon>
        <taxon>Actinopterygii</taxon>
        <taxon>Neopterygii</taxon>
        <taxon>Teleostei</taxon>
        <taxon>Anguilliformes</taxon>
        <taxon>Anguillidae</taxon>
        <taxon>Anguilla</taxon>
    </lineage>
</organism>
<dbReference type="EMBL" id="GBXM01091983">
    <property type="protein sequence ID" value="JAH16594.1"/>
    <property type="molecule type" value="Transcribed_RNA"/>
</dbReference>
<dbReference type="AlphaFoldDB" id="A0A0E9QIH9"/>
<sequence>MTVFAKRNLVKVSHFFCFKTLVDLLYYSNVGTACNLRTRTES</sequence>
<evidence type="ECO:0000313" key="1">
    <source>
        <dbReference type="EMBL" id="JAH16594.1"/>
    </source>
</evidence>
<reference evidence="1" key="1">
    <citation type="submission" date="2014-11" db="EMBL/GenBank/DDBJ databases">
        <authorList>
            <person name="Amaro Gonzalez C."/>
        </authorList>
    </citation>
    <scope>NUCLEOTIDE SEQUENCE</scope>
</reference>
<dbReference type="PROSITE" id="PS51257">
    <property type="entry name" value="PROKAR_LIPOPROTEIN"/>
    <property type="match status" value="1"/>
</dbReference>
<reference evidence="1" key="2">
    <citation type="journal article" date="2015" name="Fish Shellfish Immunol.">
        <title>Early steps in the European eel (Anguilla anguilla)-Vibrio vulnificus interaction in the gills: Role of the RtxA13 toxin.</title>
        <authorList>
            <person name="Callol A."/>
            <person name="Pajuelo D."/>
            <person name="Ebbesson L."/>
            <person name="Teles M."/>
            <person name="MacKenzie S."/>
            <person name="Amaro C."/>
        </authorList>
    </citation>
    <scope>NUCLEOTIDE SEQUENCE</scope>
</reference>